<dbReference type="RefSeq" id="WP_089834114.1">
    <property type="nucleotide sequence ID" value="NZ_FNBN01000003.1"/>
</dbReference>
<proteinExistence type="predicted"/>
<evidence type="ECO:0000313" key="1">
    <source>
        <dbReference type="EMBL" id="SDG28165.1"/>
    </source>
</evidence>
<reference evidence="1 2" key="1">
    <citation type="submission" date="2016-10" db="EMBL/GenBank/DDBJ databases">
        <authorList>
            <person name="de Groot N.N."/>
        </authorList>
    </citation>
    <scope>NUCLEOTIDE SEQUENCE [LARGE SCALE GENOMIC DNA]</scope>
    <source>
        <strain evidence="1 2">DSM 527</strain>
    </source>
</reference>
<protein>
    <submittedName>
        <fullName evidence="1">Uncharacterized protein</fullName>
    </submittedName>
</protein>
<dbReference type="AlphaFoldDB" id="A0A1G7SYM5"/>
<dbReference type="OrthoDB" id="1263340at2"/>
<name>A0A1G7SYM5_CHIFI</name>
<accession>A0A1G7SYM5</accession>
<gene>
    <name evidence="1" type="ORF">SAMN04488121_1031072</name>
</gene>
<dbReference type="Proteomes" id="UP000199045">
    <property type="component" value="Unassembled WGS sequence"/>
</dbReference>
<organism evidence="1 2">
    <name type="scientific">Chitinophaga filiformis</name>
    <name type="common">Myxococcus filiformis</name>
    <name type="synonym">Flexibacter filiformis</name>
    <dbReference type="NCBI Taxonomy" id="104663"/>
    <lineage>
        <taxon>Bacteria</taxon>
        <taxon>Pseudomonadati</taxon>
        <taxon>Bacteroidota</taxon>
        <taxon>Chitinophagia</taxon>
        <taxon>Chitinophagales</taxon>
        <taxon>Chitinophagaceae</taxon>
        <taxon>Chitinophaga</taxon>
    </lineage>
</organism>
<dbReference type="EMBL" id="FNBN01000003">
    <property type="protein sequence ID" value="SDG28165.1"/>
    <property type="molecule type" value="Genomic_DNA"/>
</dbReference>
<evidence type="ECO:0000313" key="2">
    <source>
        <dbReference type="Proteomes" id="UP000199045"/>
    </source>
</evidence>
<sequence>MKKFIITIIAVYSIVFEGCSLPKNGIKQFEEKNDAIQIAIKNFSANCKLYKRGTVFSVAVYSLKDYKDLVVVRIGKNRRKLLLKSDVAVGSKTKLPSRYFEKDGRLFFWWDNDYALSQEALAVFQKYGLLERENDHEGEMLLIDTDDSQKAAHYYFCKDNFVKYKRVITNIGIGYYTPPHPKCGVDK</sequence>